<dbReference type="SUPFAM" id="SSF46955">
    <property type="entry name" value="Putative DNA-binding domain"/>
    <property type="match status" value="1"/>
</dbReference>
<dbReference type="InterPro" id="IPR047057">
    <property type="entry name" value="MerR_fam"/>
</dbReference>
<feature type="domain" description="HTH merR-type" evidence="2">
    <location>
        <begin position="1"/>
        <end position="69"/>
    </location>
</feature>
<dbReference type="CDD" id="cd02440">
    <property type="entry name" value="AdoMet_MTases"/>
    <property type="match status" value="1"/>
</dbReference>
<dbReference type="RefSeq" id="WP_023400493.1">
    <property type="nucleotide sequence ID" value="NZ_AUSV01000086.1"/>
</dbReference>
<dbReference type="AlphaFoldDB" id="V4H3Y7"/>
<dbReference type="InterPro" id="IPR029063">
    <property type="entry name" value="SAM-dependent_MTases_sf"/>
</dbReference>
<dbReference type="EMBL" id="AUSV01000086">
    <property type="protein sequence ID" value="ESP92196.1"/>
    <property type="molecule type" value="Genomic_DNA"/>
</dbReference>
<reference evidence="3 4" key="1">
    <citation type="submission" date="2013-07" db="EMBL/GenBank/DDBJ databases">
        <title>Draft genome sequence of Pseudoalteromonas luteoviolacea 2ta16.</title>
        <authorList>
            <person name="Allen E.E."/>
            <person name="Azam F."/>
            <person name="Podell S."/>
        </authorList>
    </citation>
    <scope>NUCLEOTIDE SEQUENCE [LARGE SCALE GENOMIC DNA]</scope>
    <source>
        <strain evidence="3 4">2ta16</strain>
    </source>
</reference>
<dbReference type="PATRIC" id="fig|1353533.3.peg.3632"/>
<evidence type="ECO:0000256" key="1">
    <source>
        <dbReference type="ARBA" id="ARBA00023125"/>
    </source>
</evidence>
<dbReference type="Proteomes" id="UP000017820">
    <property type="component" value="Unassembled WGS sequence"/>
</dbReference>
<proteinExistence type="predicted"/>
<dbReference type="Gene3D" id="3.40.50.150">
    <property type="entry name" value="Vaccinia Virus protein VP39"/>
    <property type="match status" value="1"/>
</dbReference>
<dbReference type="SMART" id="SM00422">
    <property type="entry name" value="HTH_MERR"/>
    <property type="match status" value="1"/>
</dbReference>
<dbReference type="PANTHER" id="PTHR30204">
    <property type="entry name" value="REDOX-CYCLING DRUG-SENSING TRANSCRIPTIONAL ACTIVATOR SOXR"/>
    <property type="match status" value="1"/>
</dbReference>
<evidence type="ECO:0000259" key="2">
    <source>
        <dbReference type="PROSITE" id="PS50937"/>
    </source>
</evidence>
<evidence type="ECO:0000313" key="4">
    <source>
        <dbReference type="Proteomes" id="UP000017820"/>
    </source>
</evidence>
<dbReference type="InterPro" id="IPR041698">
    <property type="entry name" value="Methyltransf_25"/>
</dbReference>
<gene>
    <name evidence="3" type="ORF">PL2TA16_05033</name>
</gene>
<dbReference type="InterPro" id="IPR000551">
    <property type="entry name" value="MerR-type_HTH_dom"/>
</dbReference>
<dbReference type="Gene3D" id="1.10.1660.10">
    <property type="match status" value="1"/>
</dbReference>
<dbReference type="PROSITE" id="PS50937">
    <property type="entry name" value="HTH_MERR_2"/>
    <property type="match status" value="1"/>
</dbReference>
<organism evidence="3 4">
    <name type="scientific">Pseudoalteromonas luteoviolacea (strain 2ta16)</name>
    <dbReference type="NCBI Taxonomy" id="1353533"/>
    <lineage>
        <taxon>Bacteria</taxon>
        <taxon>Pseudomonadati</taxon>
        <taxon>Pseudomonadota</taxon>
        <taxon>Gammaproteobacteria</taxon>
        <taxon>Alteromonadales</taxon>
        <taxon>Pseudoalteromonadaceae</taxon>
        <taxon>Pseudoalteromonas</taxon>
    </lineage>
</organism>
<keyword evidence="1" id="KW-0238">DNA-binding</keyword>
<dbReference type="PANTHER" id="PTHR30204:SF97">
    <property type="entry name" value="MERR FAMILY REGULATORY PROTEIN"/>
    <property type="match status" value="1"/>
</dbReference>
<dbReference type="Pfam" id="PF13411">
    <property type="entry name" value="MerR_1"/>
    <property type="match status" value="1"/>
</dbReference>
<name>V4H3Y7_PSEL2</name>
<dbReference type="Pfam" id="PF13649">
    <property type="entry name" value="Methyltransf_25"/>
    <property type="match status" value="1"/>
</dbReference>
<dbReference type="SUPFAM" id="SSF53335">
    <property type="entry name" value="S-adenosyl-L-methionine-dependent methyltransferases"/>
    <property type="match status" value="1"/>
</dbReference>
<sequence length="392" mass="44762">MYKISELAKCVGLSRTAILYYEKQQLLTAKRLSNGYRVYSDKDLQRVRLIQKLLAGGLTIKECKACLDAKINRQLLRDRLTTLKSEIQQKQQAHDLLLAILGDTPQQGWHEELNAIAPDAHLSWLINQGFSEKEALRLKWLSKDMNEHDIYMADFMTVFSGLSRWAPGSDEDTLKALSFIPSEPSTILDIGCGKGYATELLVKNTQAHVVAIDNEQPVLTTLSQRVKQQDFAHRLQTQCISMTELKFDTESIDLIWSEGSAYIMGVENALKQWKPFIAQHGALVFSDLVWKVDTPSRDTFKYWSKAYPDMQNVETRLAQIRTAGYKVTTHFGQSNRAWDNYYSPLQSRVSTLKKDMPNSAALRDIEEEVNICTQYANEFGYHMFILTKLTST</sequence>
<dbReference type="InterPro" id="IPR009061">
    <property type="entry name" value="DNA-bd_dom_put_sf"/>
</dbReference>
<comment type="caution">
    <text evidence="3">The sequence shown here is derived from an EMBL/GenBank/DDBJ whole genome shotgun (WGS) entry which is preliminary data.</text>
</comment>
<accession>V4H3Y7</accession>
<evidence type="ECO:0000313" key="3">
    <source>
        <dbReference type="EMBL" id="ESP92196.1"/>
    </source>
</evidence>
<dbReference type="GO" id="GO:0003677">
    <property type="term" value="F:DNA binding"/>
    <property type="evidence" value="ECO:0007669"/>
    <property type="project" value="UniProtKB-KW"/>
</dbReference>
<dbReference type="GO" id="GO:0003700">
    <property type="term" value="F:DNA-binding transcription factor activity"/>
    <property type="evidence" value="ECO:0007669"/>
    <property type="project" value="InterPro"/>
</dbReference>
<protein>
    <submittedName>
        <fullName evidence="3">Putative transcriptional regulator</fullName>
    </submittedName>
</protein>